<dbReference type="CDD" id="cd11495">
    <property type="entry name" value="SLC5sbd_NIS-like_u3"/>
    <property type="match status" value="1"/>
</dbReference>
<dbReference type="PROSITE" id="PS50283">
    <property type="entry name" value="NA_SOLUT_SYMP_3"/>
    <property type="match status" value="1"/>
</dbReference>
<comment type="similarity">
    <text evidence="2 11">Belongs to the sodium:solute symporter (SSF) (TC 2.A.21) family.</text>
</comment>
<dbReference type="GO" id="GO:0006814">
    <property type="term" value="P:sodium ion transport"/>
    <property type="evidence" value="ECO:0007669"/>
    <property type="project" value="UniProtKB-KW"/>
</dbReference>
<comment type="subcellular location">
    <subcellularLocation>
        <location evidence="1">Cell membrane</location>
        <topology evidence="1">Multi-pass membrane protein</topology>
    </subcellularLocation>
</comment>
<feature type="transmembrane region" description="Helical" evidence="12">
    <location>
        <begin position="155"/>
        <end position="172"/>
    </location>
</feature>
<feature type="transmembrane region" description="Helical" evidence="12">
    <location>
        <begin position="401"/>
        <end position="426"/>
    </location>
</feature>
<proteinExistence type="inferred from homology"/>
<keyword evidence="4" id="KW-1003">Cell membrane</keyword>
<feature type="transmembrane region" description="Helical" evidence="12">
    <location>
        <begin position="48"/>
        <end position="70"/>
    </location>
</feature>
<evidence type="ECO:0000256" key="10">
    <source>
        <dbReference type="ARBA" id="ARBA00023201"/>
    </source>
</evidence>
<dbReference type="GO" id="GO:0015293">
    <property type="term" value="F:symporter activity"/>
    <property type="evidence" value="ECO:0007669"/>
    <property type="project" value="TreeGrafter"/>
</dbReference>
<dbReference type="InterPro" id="IPR051163">
    <property type="entry name" value="Sodium:Solute_Symporter_SSF"/>
</dbReference>
<protein>
    <submittedName>
        <fullName evidence="13">Na(+)/glucose symporter</fullName>
    </submittedName>
</protein>
<dbReference type="STRING" id="1941349.STSP1_01116"/>
<keyword evidence="5 12" id="KW-0812">Transmembrane</keyword>
<feature type="transmembrane region" description="Helical" evidence="12">
    <location>
        <begin position="118"/>
        <end position="143"/>
    </location>
</feature>
<feature type="transmembrane region" description="Helical" evidence="12">
    <location>
        <begin position="478"/>
        <end position="499"/>
    </location>
</feature>
<evidence type="ECO:0000256" key="9">
    <source>
        <dbReference type="ARBA" id="ARBA00023136"/>
    </source>
</evidence>
<evidence type="ECO:0000256" key="7">
    <source>
        <dbReference type="ARBA" id="ARBA00023053"/>
    </source>
</evidence>
<dbReference type="AlphaFoldDB" id="A0A1W6LLU0"/>
<evidence type="ECO:0000256" key="6">
    <source>
        <dbReference type="ARBA" id="ARBA00022989"/>
    </source>
</evidence>
<dbReference type="GO" id="GO:0005886">
    <property type="term" value="C:plasma membrane"/>
    <property type="evidence" value="ECO:0007669"/>
    <property type="project" value="UniProtKB-SubCell"/>
</dbReference>
<dbReference type="PANTHER" id="PTHR42985">
    <property type="entry name" value="SODIUM-COUPLED MONOCARBOXYLATE TRANSPORTER"/>
    <property type="match status" value="1"/>
</dbReference>
<feature type="transmembrane region" description="Helical" evidence="12">
    <location>
        <begin position="6"/>
        <end position="28"/>
    </location>
</feature>
<organism evidence="13 14">
    <name type="scientific">Sedimentisphaera salicampi</name>
    <dbReference type="NCBI Taxonomy" id="1941349"/>
    <lineage>
        <taxon>Bacteria</taxon>
        <taxon>Pseudomonadati</taxon>
        <taxon>Planctomycetota</taxon>
        <taxon>Phycisphaerae</taxon>
        <taxon>Sedimentisphaerales</taxon>
        <taxon>Sedimentisphaeraceae</taxon>
        <taxon>Sedimentisphaera</taxon>
    </lineage>
</organism>
<dbReference type="NCBIfam" id="TIGR00813">
    <property type="entry name" value="sss"/>
    <property type="match status" value="1"/>
</dbReference>
<reference evidence="14" key="1">
    <citation type="submission" date="2017-04" db="EMBL/GenBank/DDBJ databases">
        <title>Comparative genomics and description of representatives of a novel lineage of planctomycetes thriving in anoxic sediments.</title>
        <authorList>
            <person name="Spring S."/>
            <person name="Bunk B."/>
            <person name="Sproer C."/>
        </authorList>
    </citation>
    <scope>NUCLEOTIDE SEQUENCE [LARGE SCALE GENOMIC DNA]</scope>
    <source>
        <strain evidence="14">ST-PulAB-D4</strain>
    </source>
</reference>
<gene>
    <name evidence="13" type="primary">sglT_10</name>
    <name evidence="13" type="ORF">STSP1_01116</name>
</gene>
<evidence type="ECO:0000256" key="5">
    <source>
        <dbReference type="ARBA" id="ARBA00022692"/>
    </source>
</evidence>
<keyword evidence="10" id="KW-0739">Sodium transport</keyword>
<keyword evidence="6 12" id="KW-1133">Transmembrane helix</keyword>
<evidence type="ECO:0000256" key="2">
    <source>
        <dbReference type="ARBA" id="ARBA00006434"/>
    </source>
</evidence>
<feature type="transmembrane region" description="Helical" evidence="12">
    <location>
        <begin position="76"/>
        <end position="97"/>
    </location>
</feature>
<dbReference type="RefSeq" id="WP_085755413.1">
    <property type="nucleotide sequence ID" value="NZ_CP021023.1"/>
</dbReference>
<dbReference type="InterPro" id="IPR001734">
    <property type="entry name" value="Na/solute_symporter"/>
</dbReference>
<dbReference type="InterPro" id="IPR038377">
    <property type="entry name" value="Na/Glc_symporter_sf"/>
</dbReference>
<feature type="transmembrane region" description="Helical" evidence="12">
    <location>
        <begin position="230"/>
        <end position="248"/>
    </location>
</feature>
<evidence type="ECO:0000313" key="13">
    <source>
        <dbReference type="EMBL" id="ARN56726.1"/>
    </source>
</evidence>
<evidence type="ECO:0000256" key="11">
    <source>
        <dbReference type="RuleBase" id="RU362091"/>
    </source>
</evidence>
<evidence type="ECO:0000256" key="1">
    <source>
        <dbReference type="ARBA" id="ARBA00004651"/>
    </source>
</evidence>
<evidence type="ECO:0000313" key="14">
    <source>
        <dbReference type="Proteomes" id="UP000193334"/>
    </source>
</evidence>
<dbReference type="Proteomes" id="UP000193334">
    <property type="component" value="Chromosome"/>
</dbReference>
<evidence type="ECO:0000256" key="4">
    <source>
        <dbReference type="ARBA" id="ARBA00022475"/>
    </source>
</evidence>
<accession>A0A1W6LLU0</accession>
<feature type="transmembrane region" description="Helical" evidence="12">
    <location>
        <begin position="269"/>
        <end position="297"/>
    </location>
</feature>
<name>A0A1W6LLU0_9BACT</name>
<evidence type="ECO:0000256" key="3">
    <source>
        <dbReference type="ARBA" id="ARBA00022448"/>
    </source>
</evidence>
<keyword evidence="14" id="KW-1185">Reference proteome</keyword>
<feature type="transmembrane region" description="Helical" evidence="12">
    <location>
        <begin position="433"/>
        <end position="450"/>
    </location>
</feature>
<evidence type="ECO:0000256" key="12">
    <source>
        <dbReference type="SAM" id="Phobius"/>
    </source>
</evidence>
<keyword evidence="3" id="KW-0813">Transport</keyword>
<keyword evidence="8" id="KW-0406">Ion transport</keyword>
<feature type="transmembrane region" description="Helical" evidence="12">
    <location>
        <begin position="179"/>
        <end position="202"/>
    </location>
</feature>
<dbReference type="Pfam" id="PF00474">
    <property type="entry name" value="SSF"/>
    <property type="match status" value="1"/>
</dbReference>
<dbReference type="EMBL" id="CP021023">
    <property type="protein sequence ID" value="ARN56726.1"/>
    <property type="molecule type" value="Genomic_DNA"/>
</dbReference>
<dbReference type="KEGG" id="pbp:STSP1_01116"/>
<dbReference type="Gene3D" id="1.20.1730.10">
    <property type="entry name" value="Sodium/glucose cotransporter"/>
    <property type="match status" value="1"/>
</dbReference>
<feature type="transmembrane region" description="Helical" evidence="12">
    <location>
        <begin position="377"/>
        <end position="395"/>
    </location>
</feature>
<keyword evidence="9 12" id="KW-0472">Membrane</keyword>
<feature type="transmembrane region" description="Helical" evidence="12">
    <location>
        <begin position="317"/>
        <end position="338"/>
    </location>
</feature>
<dbReference type="PANTHER" id="PTHR42985:SF32">
    <property type="entry name" value="SODIUM IODIDE SYMPORTER"/>
    <property type="match status" value="1"/>
</dbReference>
<sequence length="526" mass="58060">MPTETLHWVDWSIIIIYMALIAYLGNIFAKRGKSTSNYFKGNKSIPSWAIGISVLATLISSVTFLAYPGQGFDGNWILLVQGLAVPITLIVSIWFIVPLYRRFIGLSAYEYFEKRFGFFGRIYSSVGFSVMHFTKMGTVLYLMGLALAAMTGQNTYLVIIIVGAVTIIYTLVGGIEGVIWMDVIQGLILFGGGIVCFLVLLFKPEQGPIGVMETAWESGKMSLGPYAWDFTQLTFFVMAINGVFYALQKYGTDQTIVQRFLVARSDKEAVKAALTGAFLCVPLWTLFILIGTLLWVFYGTPAGALPEGIAGDEVFPYFIMTQIPVGVTGLIIAALFSAAMSSLNSDLNCLAAVGVEDYYKRFKKNLTDKKSLRMGKLIILVCGILSVGFACLYVLLGGQAILGTVFGLYAIFSGGVVGIFLLGILTERTNRKGLNIGIIACILFTAYALLTSTKFDLGGHEKTLLLDLGDLNFNQHKYMMGVYSHLVVIVVGYFASFFFKPDKKIRHMTIYGWSKYRNESYLESDE</sequence>
<keyword evidence="7" id="KW-0915">Sodium</keyword>
<evidence type="ECO:0000256" key="8">
    <source>
        <dbReference type="ARBA" id="ARBA00023065"/>
    </source>
</evidence>